<comment type="pathway">
    <text evidence="2">Protein modification; protein glycosylation.</text>
</comment>
<dbReference type="OrthoDB" id="430354at2759"/>
<evidence type="ECO:0000256" key="4">
    <source>
        <dbReference type="ARBA" id="ARBA00022679"/>
    </source>
</evidence>
<protein>
    <recommendedName>
        <fullName evidence="9">Alpha-1,2-mannosyltransferase MNN5</fullName>
    </recommendedName>
</protein>
<dbReference type="eggNOG" id="ENOG502QTWU">
    <property type="taxonomic scope" value="Eukaryota"/>
</dbReference>
<evidence type="ECO:0008006" key="9">
    <source>
        <dbReference type="Google" id="ProtNLM"/>
    </source>
</evidence>
<evidence type="ECO:0000256" key="3">
    <source>
        <dbReference type="ARBA" id="ARBA00009105"/>
    </source>
</evidence>
<dbReference type="Gene3D" id="3.90.550.10">
    <property type="entry name" value="Spore Coat Polysaccharide Biosynthesis Protein SpsA, Chain A"/>
    <property type="match status" value="1"/>
</dbReference>
<dbReference type="GO" id="GO:0000026">
    <property type="term" value="F:alpha-1,2-mannosyltransferase activity"/>
    <property type="evidence" value="ECO:0007669"/>
    <property type="project" value="EnsemblFungi"/>
</dbReference>
<keyword evidence="6" id="KW-0325">Glycoprotein</keyword>
<dbReference type="OMA" id="IMFIHAS"/>
<dbReference type="STRING" id="1071378.G0W348"/>
<name>G0W348_NAUDC</name>
<dbReference type="HOGENOM" id="CLU_013298_1_1_1"/>
<dbReference type="EMBL" id="HE580267">
    <property type="protein sequence ID" value="CCD22236.1"/>
    <property type="molecule type" value="Genomic_DNA"/>
</dbReference>
<evidence type="ECO:0000313" key="8">
    <source>
        <dbReference type="Proteomes" id="UP000000689"/>
    </source>
</evidence>
<reference evidence="7 8" key="1">
    <citation type="journal article" date="2011" name="Proc. Natl. Acad. Sci. U.S.A.">
        <title>Evolutionary erosion of yeast sex chromosomes by mating-type switching accidents.</title>
        <authorList>
            <person name="Gordon J.L."/>
            <person name="Armisen D."/>
            <person name="Proux-Wera E."/>
            <person name="Oheigeartaigh S.S."/>
            <person name="Byrne K.P."/>
            <person name="Wolfe K.H."/>
        </authorList>
    </citation>
    <scope>NUCLEOTIDE SEQUENCE [LARGE SCALE GENOMIC DNA]</scope>
    <source>
        <strain evidence="8">ATCC 10597 / BCRC 20456 / CBS 421 / NBRC 0211 / NRRL Y-12639</strain>
    </source>
</reference>
<dbReference type="FunFam" id="3.90.550.10:FF:000177">
    <property type="entry name" value="MNN5p Alpha-1,2-mannosyltransferase"/>
    <property type="match status" value="1"/>
</dbReference>
<keyword evidence="8" id="KW-1185">Reference proteome</keyword>
<comment type="similarity">
    <text evidence="3">Belongs to the MNN1/MNT family.</text>
</comment>
<organism evidence="7 8">
    <name type="scientific">Naumovozyma dairenensis (strain ATCC 10597 / BCRC 20456 / CBS 421 / NBRC 0211 / NRRL Y-12639)</name>
    <name type="common">Saccharomyces dairenensis</name>
    <dbReference type="NCBI Taxonomy" id="1071378"/>
    <lineage>
        <taxon>Eukaryota</taxon>
        <taxon>Fungi</taxon>
        <taxon>Dikarya</taxon>
        <taxon>Ascomycota</taxon>
        <taxon>Saccharomycotina</taxon>
        <taxon>Saccharomycetes</taxon>
        <taxon>Saccharomycetales</taxon>
        <taxon>Saccharomycetaceae</taxon>
        <taxon>Naumovozyma</taxon>
    </lineage>
</organism>
<evidence type="ECO:0000256" key="5">
    <source>
        <dbReference type="ARBA" id="ARBA00023034"/>
    </source>
</evidence>
<comment type="subcellular location">
    <subcellularLocation>
        <location evidence="1">Golgi apparatus</location>
    </subcellularLocation>
</comment>
<accession>G0W348</accession>
<evidence type="ECO:0000256" key="2">
    <source>
        <dbReference type="ARBA" id="ARBA00004922"/>
    </source>
</evidence>
<dbReference type="SUPFAM" id="SSF53448">
    <property type="entry name" value="Nucleotide-diphospho-sugar transferases"/>
    <property type="match status" value="1"/>
</dbReference>
<dbReference type="GO" id="GO:0046354">
    <property type="term" value="P:mannan biosynthetic process"/>
    <property type="evidence" value="ECO:0007669"/>
    <property type="project" value="TreeGrafter"/>
</dbReference>
<dbReference type="AlphaFoldDB" id="G0W348"/>
<dbReference type="InterPro" id="IPR029044">
    <property type="entry name" value="Nucleotide-diphossugar_trans"/>
</dbReference>
<keyword evidence="5" id="KW-0333">Golgi apparatus</keyword>
<evidence type="ECO:0000256" key="1">
    <source>
        <dbReference type="ARBA" id="ARBA00004555"/>
    </source>
</evidence>
<dbReference type="GeneID" id="11494577"/>
<dbReference type="RefSeq" id="XP_003667479.1">
    <property type="nucleotide sequence ID" value="XM_003667431.1"/>
</dbReference>
<dbReference type="Proteomes" id="UP000000689">
    <property type="component" value="Chromosome 1"/>
</dbReference>
<dbReference type="Pfam" id="PF11051">
    <property type="entry name" value="Mannosyl_trans3"/>
    <property type="match status" value="1"/>
</dbReference>
<evidence type="ECO:0000313" key="7">
    <source>
        <dbReference type="EMBL" id="CCD22236.1"/>
    </source>
</evidence>
<sequence length="587" mass="68163">MIRLFKTSLFRTLQRKKTITLISCALLCVWLLTHISNVDTSDLTQQFLPLTATAAIRKTPIVERFYIDLFNSINQYRPLNPPSNPDDLRDTEKCKWHGDISVHDFDKFNEYLSYNNLNECYKLSNIQLNNLKRSHSGFVESILSEFSTKDDKLTSGLFPNNEGIVTVGGGKYTVLLMTMIEKLRQSGTTLPLEVIIPPQDEGDDEFCNNVLPNYNGKCIYFKDVLPDQLSDKLVIKGFQLKPLAILLSSFKKALFLDADNLAMKDLDNIFNTQAFKQKRLIVWPDVWRRFTAPAYYKIANIKLDLGKRIRNLNDDVSPPSRYDDNSENSAQYLENVPFHDLKGTIPDPTSESGQMVIDKIEHFHTLILSLYYNLYGPPWYYRMFSQGTSGQGDKETFIAAAHALGKPYYQVHTKMGFKGYNDEKLGFQGVGLLQHDFEQDFKQLQLASKTINENESEYSKFKQDYKATVDFDDSLMKPIDGPIDIMFLHASFFKYEPLDLIREHRYVKEDGSHFRVFSGLERLNYFDLELFNFKILNKFLCTEEMIHFKYYKNVESKPEWSDMCKFLKEHTEYLESTHKEATAQVQH</sequence>
<dbReference type="GO" id="GO:0005794">
    <property type="term" value="C:Golgi apparatus"/>
    <property type="evidence" value="ECO:0007669"/>
    <property type="project" value="UniProtKB-SubCell"/>
</dbReference>
<dbReference type="KEGG" id="ndi:NDAI_0A00780"/>
<dbReference type="InterPro" id="IPR022751">
    <property type="entry name" value="Alpha_mannosyltransferase"/>
</dbReference>
<proteinExistence type="inferred from homology"/>
<gene>
    <name evidence="7" type="primary">NDAI0A00780</name>
    <name evidence="7" type="ordered locus">NDAI_0A00780</name>
</gene>
<keyword evidence="4" id="KW-0808">Transferase</keyword>
<evidence type="ECO:0000256" key="6">
    <source>
        <dbReference type="ARBA" id="ARBA00023180"/>
    </source>
</evidence>
<dbReference type="PANTHER" id="PTHR31646:SF6">
    <property type="entry name" value="ALPHA-1,2-MANNOSYLTRANSFERASE MNN5"/>
    <property type="match status" value="1"/>
</dbReference>
<dbReference type="PANTHER" id="PTHR31646">
    <property type="entry name" value="ALPHA-1,2-MANNOSYLTRANSFERASE MNN2"/>
    <property type="match status" value="1"/>
</dbReference>